<feature type="domain" description="YknX-like beta-barrel" evidence="4">
    <location>
        <begin position="325"/>
        <end position="407"/>
    </location>
</feature>
<protein>
    <submittedName>
        <fullName evidence="5">Efflux RND transporter periplasmic adaptor subunit</fullName>
    </submittedName>
</protein>
<feature type="compositionally biased region" description="Low complexity" evidence="1">
    <location>
        <begin position="166"/>
        <end position="207"/>
    </location>
</feature>
<dbReference type="Pfam" id="PF25967">
    <property type="entry name" value="RND-MFP_C"/>
    <property type="match status" value="1"/>
</dbReference>
<dbReference type="InterPro" id="IPR058627">
    <property type="entry name" value="MdtA-like_C"/>
</dbReference>
<feature type="compositionally biased region" description="Gly residues" evidence="1">
    <location>
        <begin position="146"/>
        <end position="165"/>
    </location>
</feature>
<feature type="chain" id="PRO_5046871959" evidence="2">
    <location>
        <begin position="31"/>
        <end position="510"/>
    </location>
</feature>
<dbReference type="PRINTS" id="PR01490">
    <property type="entry name" value="RTXTOXIND"/>
</dbReference>
<dbReference type="InterPro" id="IPR058636">
    <property type="entry name" value="Beta-barrel_YknX"/>
</dbReference>
<accession>A0ABW1FY70</accession>
<feature type="compositionally biased region" description="Low complexity" evidence="1">
    <location>
        <begin position="268"/>
        <end position="278"/>
    </location>
</feature>
<dbReference type="Gene3D" id="2.40.420.20">
    <property type="match status" value="1"/>
</dbReference>
<dbReference type="Pfam" id="PF25990">
    <property type="entry name" value="Beta-barrel_YknX"/>
    <property type="match status" value="1"/>
</dbReference>
<dbReference type="SUPFAM" id="SSF111369">
    <property type="entry name" value="HlyD-like secretion proteins"/>
    <property type="match status" value="1"/>
</dbReference>
<dbReference type="Gene3D" id="2.40.30.170">
    <property type="match status" value="1"/>
</dbReference>
<keyword evidence="6" id="KW-1185">Reference proteome</keyword>
<feature type="compositionally biased region" description="Gly residues" evidence="1">
    <location>
        <begin position="279"/>
        <end position="308"/>
    </location>
</feature>
<feature type="domain" description="Multidrug resistance protein MdtA-like C-terminal permuted SH3" evidence="3">
    <location>
        <begin position="414"/>
        <end position="468"/>
    </location>
</feature>
<evidence type="ECO:0000259" key="4">
    <source>
        <dbReference type="Pfam" id="PF25990"/>
    </source>
</evidence>
<comment type="caution">
    <text evidence="5">The sequence shown here is derived from an EMBL/GenBank/DDBJ whole genome shotgun (WGS) entry which is preliminary data.</text>
</comment>
<feature type="region of interest" description="Disordered" evidence="1">
    <location>
        <begin position="125"/>
        <end position="207"/>
    </location>
</feature>
<dbReference type="Gene3D" id="2.40.50.100">
    <property type="match status" value="1"/>
</dbReference>
<dbReference type="RefSeq" id="WP_380581901.1">
    <property type="nucleotide sequence ID" value="NZ_JBHSQJ010000034.1"/>
</dbReference>
<evidence type="ECO:0000256" key="2">
    <source>
        <dbReference type="SAM" id="SignalP"/>
    </source>
</evidence>
<feature type="region of interest" description="Disordered" evidence="1">
    <location>
        <begin position="268"/>
        <end position="308"/>
    </location>
</feature>
<gene>
    <name evidence="5" type="ORF">ACFP3V_09495</name>
</gene>
<dbReference type="Gene3D" id="1.10.287.470">
    <property type="entry name" value="Helix hairpin bin"/>
    <property type="match status" value="1"/>
</dbReference>
<evidence type="ECO:0000259" key="3">
    <source>
        <dbReference type="Pfam" id="PF25967"/>
    </source>
</evidence>
<evidence type="ECO:0000313" key="6">
    <source>
        <dbReference type="Proteomes" id="UP001596174"/>
    </source>
</evidence>
<keyword evidence="2" id="KW-0732">Signal</keyword>
<evidence type="ECO:0000256" key="1">
    <source>
        <dbReference type="SAM" id="MobiDB-lite"/>
    </source>
</evidence>
<reference evidence="6" key="1">
    <citation type="journal article" date="2019" name="Int. J. Syst. Evol. Microbiol.">
        <title>The Global Catalogue of Microorganisms (GCM) 10K type strain sequencing project: providing services to taxonomists for standard genome sequencing and annotation.</title>
        <authorList>
            <consortium name="The Broad Institute Genomics Platform"/>
            <consortium name="The Broad Institute Genome Sequencing Center for Infectious Disease"/>
            <person name="Wu L."/>
            <person name="Ma J."/>
        </authorList>
    </citation>
    <scope>NUCLEOTIDE SEQUENCE [LARGE SCALE GENOMIC DNA]</scope>
    <source>
        <strain evidence="6">JCM 4816</strain>
    </source>
</reference>
<organism evidence="5 6">
    <name type="scientific">Streptacidiphilus monticola</name>
    <dbReference type="NCBI Taxonomy" id="2161674"/>
    <lineage>
        <taxon>Bacteria</taxon>
        <taxon>Bacillati</taxon>
        <taxon>Actinomycetota</taxon>
        <taxon>Actinomycetes</taxon>
        <taxon>Kitasatosporales</taxon>
        <taxon>Streptomycetaceae</taxon>
        <taxon>Streptacidiphilus</taxon>
    </lineage>
</organism>
<sequence length="510" mass="48534">MKVLPRRRRTVLLNCLLAAALATGAGVAYATVGESSASGKSAGTRTATVQRGTVTATVSGSGSLVSPSDAALNFTTGGTLTEVDVKAGDHVTAGEVLAKVDPTSAQQTLDQAEAQLTSAEANLTAVENGESTSQSGGAQNSQSSQNGGGSQGSGTGNGNSGGSGGTPRSSQPSAQPSASASPRPSASADAPPRPSASADASASATATRTPHAVNAAWIQAASATPSVNAAQLAQAQAQLVSAQNAVTAAQKAVDGTVLRASVSGTVASVGGKVGDTVSGSGGSGSGGSGSGGSSSGSGNGGSGGSTGTGSGSLSGFVVITNPTGMEVTADFSESDALKLKSGQAATVTLNADTSRTLNAKLVSVSSLPVSSSGGGGSSSSAVQYAATLQLTGDTSDLRTGLSASVQVTTGEADNALWVPTSAVTGTGGNASVTVVDANGTTHRQQVTTGVQGDTEVQIVSGLTEGQRVQLTLVASSGNNGFPAGGFPGLGGGGFTGGGRLRTGTGGGGRG</sequence>
<dbReference type="EMBL" id="JBHSQJ010000034">
    <property type="protein sequence ID" value="MFC5907455.1"/>
    <property type="molecule type" value="Genomic_DNA"/>
</dbReference>
<dbReference type="Proteomes" id="UP001596174">
    <property type="component" value="Unassembled WGS sequence"/>
</dbReference>
<name>A0ABW1FY70_9ACTN</name>
<feature type="compositionally biased region" description="Low complexity" evidence="1">
    <location>
        <begin position="131"/>
        <end position="145"/>
    </location>
</feature>
<evidence type="ECO:0000313" key="5">
    <source>
        <dbReference type="EMBL" id="MFC5907455.1"/>
    </source>
</evidence>
<dbReference type="PANTHER" id="PTHR30469">
    <property type="entry name" value="MULTIDRUG RESISTANCE PROTEIN MDTA"/>
    <property type="match status" value="1"/>
</dbReference>
<dbReference type="PANTHER" id="PTHR30469:SF33">
    <property type="entry name" value="SLR1207 PROTEIN"/>
    <property type="match status" value="1"/>
</dbReference>
<proteinExistence type="predicted"/>
<feature type="signal peptide" evidence="2">
    <location>
        <begin position="1"/>
        <end position="30"/>
    </location>
</feature>